<feature type="domain" description="AWS" evidence="12">
    <location>
        <begin position="2528"/>
        <end position="2581"/>
    </location>
</feature>
<dbReference type="InterPro" id="IPR006560">
    <property type="entry name" value="AWS_dom"/>
</dbReference>
<comment type="subcellular location">
    <subcellularLocation>
        <location evidence="2">Chromosome</location>
    </subcellularLocation>
    <subcellularLocation>
        <location evidence="1">Nucleus</location>
    </subcellularLocation>
</comment>
<dbReference type="Proteomes" id="UP001497497">
    <property type="component" value="Unassembled WGS sequence"/>
</dbReference>
<feature type="region of interest" description="Disordered" evidence="8">
    <location>
        <begin position="2095"/>
        <end position="2256"/>
    </location>
</feature>
<feature type="non-terminal residue" evidence="13">
    <location>
        <position position="3567"/>
    </location>
</feature>
<feature type="compositionally biased region" description="Polar residues" evidence="8">
    <location>
        <begin position="2027"/>
        <end position="2044"/>
    </location>
</feature>
<feature type="compositionally biased region" description="Low complexity" evidence="8">
    <location>
        <begin position="2143"/>
        <end position="2155"/>
    </location>
</feature>
<dbReference type="InterPro" id="IPR001214">
    <property type="entry name" value="SET_dom"/>
</dbReference>
<keyword evidence="6" id="KW-0949">S-adenosyl-L-methionine</keyword>
<feature type="region of interest" description="Disordered" evidence="8">
    <location>
        <begin position="2977"/>
        <end position="3077"/>
    </location>
</feature>
<dbReference type="SUPFAM" id="SSF82199">
    <property type="entry name" value="SET domain"/>
    <property type="match status" value="1"/>
</dbReference>
<feature type="compositionally biased region" description="Low complexity" evidence="8">
    <location>
        <begin position="2362"/>
        <end position="2377"/>
    </location>
</feature>
<feature type="compositionally biased region" description="Acidic residues" evidence="8">
    <location>
        <begin position="256"/>
        <end position="267"/>
    </location>
</feature>
<feature type="region of interest" description="Disordered" evidence="8">
    <location>
        <begin position="2312"/>
        <end position="2500"/>
    </location>
</feature>
<dbReference type="GO" id="GO:0010468">
    <property type="term" value="P:regulation of gene expression"/>
    <property type="evidence" value="ECO:0007669"/>
    <property type="project" value="TreeGrafter"/>
</dbReference>
<evidence type="ECO:0000256" key="8">
    <source>
        <dbReference type="SAM" id="MobiDB-lite"/>
    </source>
</evidence>
<dbReference type="EMBL" id="CAXITT010000577">
    <property type="protein sequence ID" value="CAL1543821.1"/>
    <property type="molecule type" value="Genomic_DNA"/>
</dbReference>
<feature type="compositionally biased region" description="Low complexity" evidence="8">
    <location>
        <begin position="2915"/>
        <end position="2935"/>
    </location>
</feature>
<evidence type="ECO:0000259" key="10">
    <source>
        <dbReference type="PROSITE" id="PS50280"/>
    </source>
</evidence>
<feature type="compositionally biased region" description="Polar residues" evidence="8">
    <location>
        <begin position="2162"/>
        <end position="2183"/>
    </location>
</feature>
<feature type="non-terminal residue" evidence="13">
    <location>
        <position position="1"/>
    </location>
</feature>
<feature type="compositionally biased region" description="Polar residues" evidence="8">
    <location>
        <begin position="1295"/>
        <end position="1306"/>
    </location>
</feature>
<name>A0AAV2IDT0_LYMST</name>
<dbReference type="Gene3D" id="2.20.70.10">
    <property type="match status" value="1"/>
</dbReference>
<accession>A0AAV2IDT0</accession>
<dbReference type="GO" id="GO:0005694">
    <property type="term" value="C:chromosome"/>
    <property type="evidence" value="ECO:0007669"/>
    <property type="project" value="UniProtKB-SubCell"/>
</dbReference>
<feature type="compositionally biased region" description="Polar residues" evidence="8">
    <location>
        <begin position="3042"/>
        <end position="3053"/>
    </location>
</feature>
<dbReference type="InterPro" id="IPR036020">
    <property type="entry name" value="WW_dom_sf"/>
</dbReference>
<feature type="region of interest" description="Disordered" evidence="8">
    <location>
        <begin position="1"/>
        <end position="205"/>
    </location>
</feature>
<dbReference type="SMART" id="SM00508">
    <property type="entry name" value="PostSET"/>
    <property type="match status" value="1"/>
</dbReference>
<feature type="compositionally biased region" description="Basic and acidic residues" evidence="8">
    <location>
        <begin position="82"/>
        <end position="93"/>
    </location>
</feature>
<evidence type="ECO:0000256" key="5">
    <source>
        <dbReference type="ARBA" id="ARBA00022679"/>
    </source>
</evidence>
<comment type="caution">
    <text evidence="13">The sequence shown here is derived from an EMBL/GenBank/DDBJ whole genome shotgun (WGS) entry which is preliminary data.</text>
</comment>
<feature type="region of interest" description="Disordered" evidence="8">
    <location>
        <begin position="1620"/>
        <end position="1671"/>
    </location>
</feature>
<feature type="region of interest" description="Disordered" evidence="8">
    <location>
        <begin position="473"/>
        <end position="501"/>
    </location>
</feature>
<protein>
    <submittedName>
        <fullName evidence="13">Uncharacterized protein</fullName>
    </submittedName>
</protein>
<feature type="compositionally biased region" description="Pro residues" evidence="8">
    <location>
        <begin position="1478"/>
        <end position="1487"/>
    </location>
</feature>
<feature type="compositionally biased region" description="Acidic residues" evidence="8">
    <location>
        <begin position="1624"/>
        <end position="1635"/>
    </location>
</feature>
<dbReference type="Gene3D" id="2.170.270.10">
    <property type="entry name" value="SET domain"/>
    <property type="match status" value="1"/>
</dbReference>
<evidence type="ECO:0000259" key="11">
    <source>
        <dbReference type="PROSITE" id="PS50868"/>
    </source>
</evidence>
<sequence length="3567" mass="392675">SKSTERSRDKRERSKSTERSKDKRERSKSTERSRDKRERSKSTERSRDKRDRSKSPERSRDKRDRSRSVDRNRRNLRSKSPKQHERSRSTDRRLNRRSRSPYFRSRGRRNRSKSGSPERKDRDRKNRSRSKSFERGRFVRRHRSPGRDMYGRGRRERDRRGRSRSDSRDRNLDLKKHGVVVEKPSGRMASSPNNREKEDIGKTDGKIICSTDAEFLTANIDLSTIPIPGEIPLPGEVVVKNELAVTVETPAPIDANVDDESMEISDEDGGKEKEADKDGEQQGQSKDDVVAASQPEAMATYVNPATLSAGKDRQIKFSIVGSGRKLKPAGMLGLLDDLAEPGSKAMVPTDADAGQVDDAGEPSSREDFQNDVGGLPNREEERNNSHSLLLGNMGRPDSVDVPPVLTQDRHEASQTVLIKEEDIQSDNFKPQIAEQEENKQMLVPEREAQKDISSIVVAQPTEKPRAADGVVTLSSGWDEEDETDVPSVTAKPKVDKHKPAPAPQRLKFKYVPLWEMEETEKRPVIEVSAQKPQSTISLALDYGSGSSDYEDENGSPVKRKSPARSSEKTPVKLAGFETCEVAEIGVNKSGETDVDAYVIAGEKSLIPEHASNVEATEEMPRSDSGSTVETFTDHRQGRSRSSNLQDESKMSQPNDKSKISLQDNLDITSLPDKSNISSLQDKTKISSLQDTFEILAKQDKSERSTLQDKSERSTLQDQSERSTLQDKSEKSTLQDKSVVLSHQVSSETSSCEKVLSPQVEDQEAYSPSHPSLEDADDSTDLPAIIPYSAASKHKTENTESGHGQADAVTSGTTGILFPASSIITTFTPSVNVLPVDSSVISTPYSVSASRPVSALVGGTPSKDLPYVTYPHIPLPLVASPHSSGIIQPVQPPSILLPSLDASKVVLPSVGVAPVQLPGVVPVPPPTVAPVPPPSVAPVPPSTATLVTSSPIAPIQAGVPSAGLLPVTYPTLPFPGSAPKPVPPPQFLVQPPVPSSQPVGSQHSTGLVSSVGRQSASQAMSGLQGIPLPGMVMPPLKAFQPVPPPGVTGVLPVPLPAITGVLPVPLPAITGVLPVPPPAIAVAQPPVTAGIQPQLITSFPVLTSPLLAQTTPLLAQTTPTNGPELTSDPSLTQQPPVKFRINRFHQGPAGVVPQVIPPPTVSIPTLSVATGLASELSSQAILTTSYPSISVKSLAHASPTSTAVKPRPMQKLTKENDHTAGGAPSKRPKISSILSQPKIEDPKLLEMLVKSDSEIKSLTGSLTLAMGLPETLTRDIQKATHHSKGDSQLSDLPKNNLEQQSESTSPKSHVVKEYDSNEKTSSPSAQENVCPPPQAAVDGKENSGFPDVPAPEKPMDKTLLFAENIDFDMDSIPLPAGPPLPVSVVALLDPKLVDVGQGISLPREPPIPKPATHLPTQTDIPPTPTMQPPTPTTQPPTPTTQPPTPMTQPLTAQPPMPNGEVQTQPPLPPPPSVITDSSPLPPLPPSPMSPKSQTLGSLLAERKKRFSQSPLAIGMLPKVPLTQSPLAIGPLPKLPPEPEISPADGDISSKKSVLMQDIKKALITTDARKGVETKTKEPLQLVTGARPKIATDKEEPKSSVPGLSKIHIVLKSKSAVQRTLVRGFEDEEGSDSDNVSEEPRLEPLPDAESGIFSTFAGDKDEPLPPSPYAGGEGVLKEEALSKQGQVRSKFVALSDIEAFPVQVITSSRKEEDTPASSWPEFTVGKRREEDGGKDEKRKAGKSDGRERDRKKERRNSMEDDRTPTRDEHRKKIGDDEEERRESRRKRDDDSGKRREGDYEESGGRKQVKKEKEDEGYNDRRDDRRSSRGDDRQRGRYDDRGDDSYSRRRKKDDDEDYGKRRGKDDGRRRSRGDKDDDRKRSKYDDSRSGNKYSERDRSRERSRDRSPDREKGKRSFGKRNKRSRERSRSRSPPRKRDRERSRDGYDRRERDKSRSRSDSRERKPRDGRNFSSKKKDSRSFKEDFLDEYSKSSSSVDVQEDIFKVTTIGSSYGPSYPQDPGHYTADPNYPSVTDQSLYSAPQPTSVDVQAAYSDPSYGGQYPPSYEHQQYGPAWQGQQGHDVYAQDMTGQYQDVAGQYQPQAPDHSAPPPHQYPFHQPQHQHYPQQPVYHAGPYHLPPSMPPQQLPLPHLQQPGGVQPPHIPLDQNAQSGTGHFISTQQHIPSYNHSAPPPTHLQPQPSAHFGHSDSQFHLHSGAIRGPILPPPRTPLLQTPSIPRNVMETPSNFGSPRFTSPDIRSSPGFLKQTEVKAVRKSRFSPADPLSLKAVVSTSIDLQVSGPSTASAGVADTLQRKPFVPEPSFETSSLAEVEFDTTEKQDGRAKSRKKPTSAMAEDVNEPTVSSSGVEDTAGDTGSDSGTESSQKPLKVKSRWRRNSEAEAVVDTSTPPQTSAPTPALTVGLSGQQGSTSSPTLESSPKEMRRTRSRAAAEELGGGTPSIETPPPPPPLRKRIKLDMAGAEDKADEDSRSDEDVGNEGESPQDLASIIKRPDFPRFEIILENIHLTERKRSKSMKRMLCDCTTSREDRAMGIEACGSDCLNRMLMIECGARCPCGEYCTNRRFQKKIYSKTLPFSAGDKGWGLRAEEDMEEKGTFIMEYVGELLDYEEFVRRTKQYSKAGLKHHYFMALNADEVVDATLRGNISRFINHSCDPNCETQKWTVNGELRVGFFTRKEIKKGEELTFDYQFEHYGEPQKCYCGADNCRGYIGLVKSPTKNNKRKERKKREIFKDELLEEDIEKLSMLDGMRNKNHVLELCRLMVRAEKVQHRIAILKILQETTETACLRLFLDYHGLPLYWSWMADIGTADYSEDTQELKLLMLSVLKCLPITNRTVLKESKILDIVERWAVAAVAAARKPPPPPPPTSTTTSIPSLPQPMADSADVAPEVVLGDNEADATFETAASGAAAEPEPSASSSETTPPSSPTPPPPIPISNVTPVSILASAKETKEAKQKRRVTFAEVHVETAFSPEPDEDMEENDDISSSTQYSEESRDEAMSQEGVSLLKSELPGEATPIGNRNIGALDLDLSSNAADSTSQKDAFDSSGGDCTGLSSDTDNSDTESVIKDPLASLAAECMSQWSSLKEVFKIPKKERVEERKRTEMELDVLSKKQPETSDPYAKWKRGRSRAFVRKKLPEDEERKSNLPRMTKEERRQRFEARVKAEDEMAAQAAAEEYQRQQEAYILHQQRLLEDPTYFYNYMQQQGDFAVMDPNIIAQEGMIDPVTGQPIPPEVLIDPQTGQHFIDPSGQHIIDPNTGQPLVHVDPNTGQPLLQIDPNTGQPLLQIDPNTGQQFLQIDPNTGQPLLQIDPNTGQPLLQIDPNTGQHMVHHQIDPQTGQPIDPLTGQPIHHIDLHTGQPIDPSTGQPIDPSAGQHIQQLVPHSGQQQVATPMDQQMVQSMAHHIIDPQTVQPISDDSMVDPHTGHLIKHSVLSYPAQSLPNISHHQTEFTSQPKTQHMPKTASNISLSELDMEEEVPPPPSPPTIPVTKLPPNWKTAKDNEGRVYYYHAFTRQTQWEMPSWDEDEDSANDMDLDPLPPEEIIRQSKKKTTTAAAD</sequence>
<feature type="domain" description="SET" evidence="10">
    <location>
        <begin position="2579"/>
        <end position="2701"/>
    </location>
</feature>
<organism evidence="13 14">
    <name type="scientific">Lymnaea stagnalis</name>
    <name type="common">Great pond snail</name>
    <name type="synonym">Helix stagnalis</name>
    <dbReference type="NCBI Taxonomy" id="6523"/>
    <lineage>
        <taxon>Eukaryota</taxon>
        <taxon>Metazoa</taxon>
        <taxon>Spiralia</taxon>
        <taxon>Lophotrochozoa</taxon>
        <taxon>Mollusca</taxon>
        <taxon>Gastropoda</taxon>
        <taxon>Heterobranchia</taxon>
        <taxon>Euthyneura</taxon>
        <taxon>Panpulmonata</taxon>
        <taxon>Hygrophila</taxon>
        <taxon>Lymnaeoidea</taxon>
        <taxon>Lymnaeidae</taxon>
        <taxon>Lymnaea</taxon>
    </lineage>
</organism>
<dbReference type="PROSITE" id="PS50280">
    <property type="entry name" value="SET"/>
    <property type="match status" value="1"/>
</dbReference>
<proteinExistence type="predicted"/>
<evidence type="ECO:0000259" key="12">
    <source>
        <dbReference type="PROSITE" id="PS51215"/>
    </source>
</evidence>
<keyword evidence="7" id="KW-0539">Nucleus</keyword>
<feature type="region of interest" description="Disordered" evidence="8">
    <location>
        <begin position="1569"/>
        <end position="1599"/>
    </location>
</feature>
<feature type="compositionally biased region" description="Pro residues" evidence="8">
    <location>
        <begin position="1420"/>
        <end position="1456"/>
    </location>
</feature>
<dbReference type="PROSITE" id="PS51215">
    <property type="entry name" value="AWS"/>
    <property type="match status" value="1"/>
</dbReference>
<keyword evidence="4" id="KW-0489">Methyltransferase</keyword>
<evidence type="ECO:0000256" key="1">
    <source>
        <dbReference type="ARBA" id="ARBA00004123"/>
    </source>
</evidence>
<feature type="compositionally biased region" description="Acidic residues" evidence="8">
    <location>
        <begin position="3532"/>
        <end position="3545"/>
    </location>
</feature>
<evidence type="ECO:0000259" key="9">
    <source>
        <dbReference type="PROSITE" id="PS50020"/>
    </source>
</evidence>
<feature type="compositionally biased region" description="Polar residues" evidence="8">
    <location>
        <begin position="740"/>
        <end position="751"/>
    </location>
</feature>
<dbReference type="SMART" id="SM00456">
    <property type="entry name" value="WW"/>
    <property type="match status" value="1"/>
</dbReference>
<feature type="domain" description="Post-SET" evidence="11">
    <location>
        <begin position="2707"/>
        <end position="2723"/>
    </location>
</feature>
<dbReference type="SUPFAM" id="SSF51045">
    <property type="entry name" value="WW domain"/>
    <property type="match status" value="1"/>
</dbReference>
<feature type="region of interest" description="Disordered" evidence="8">
    <location>
        <begin position="1276"/>
        <end position="1351"/>
    </location>
</feature>
<feature type="compositionally biased region" description="Basic and acidic residues" evidence="8">
    <location>
        <begin position="1932"/>
        <end position="1987"/>
    </location>
</feature>
<evidence type="ECO:0000313" key="14">
    <source>
        <dbReference type="Proteomes" id="UP001497497"/>
    </source>
</evidence>
<feature type="compositionally biased region" description="Basic residues" evidence="8">
    <location>
        <begin position="1912"/>
        <end position="1931"/>
    </location>
</feature>
<feature type="compositionally biased region" description="Basic residues" evidence="8">
    <location>
        <begin position="94"/>
        <end position="112"/>
    </location>
</feature>
<feature type="region of interest" description="Disordered" evidence="8">
    <location>
        <begin position="3529"/>
        <end position="3567"/>
    </location>
</feature>
<dbReference type="SMART" id="SM00570">
    <property type="entry name" value="AWS"/>
    <property type="match status" value="1"/>
</dbReference>
<dbReference type="CDD" id="cd00201">
    <property type="entry name" value="WW"/>
    <property type="match status" value="1"/>
</dbReference>
<dbReference type="PANTHER" id="PTHR46711">
    <property type="entry name" value="HISTONE-LYSINE N-METHYLTRANSFERASE SETD2"/>
    <property type="match status" value="1"/>
</dbReference>
<dbReference type="CDD" id="cd19172">
    <property type="entry name" value="SET_SETD2"/>
    <property type="match status" value="1"/>
</dbReference>
<feature type="compositionally biased region" description="Polar residues" evidence="8">
    <location>
        <begin position="2237"/>
        <end position="2247"/>
    </location>
</feature>
<evidence type="ECO:0000313" key="13">
    <source>
        <dbReference type="EMBL" id="CAL1543821.1"/>
    </source>
</evidence>
<feature type="compositionally biased region" description="Basic and acidic residues" evidence="8">
    <location>
        <begin position="145"/>
        <end position="180"/>
    </location>
</feature>
<feature type="region of interest" description="Disordered" evidence="8">
    <location>
        <begin position="250"/>
        <end position="296"/>
    </location>
</feature>
<dbReference type="GO" id="GO:0032259">
    <property type="term" value="P:methylation"/>
    <property type="evidence" value="ECO:0007669"/>
    <property type="project" value="UniProtKB-KW"/>
</dbReference>
<evidence type="ECO:0000256" key="3">
    <source>
        <dbReference type="ARBA" id="ARBA00022454"/>
    </source>
</evidence>
<dbReference type="InterPro" id="IPR044437">
    <property type="entry name" value="SETD2/Set2_SET"/>
</dbReference>
<reference evidence="13 14" key="1">
    <citation type="submission" date="2024-04" db="EMBL/GenBank/DDBJ databases">
        <authorList>
            <consortium name="Genoscope - CEA"/>
            <person name="William W."/>
        </authorList>
    </citation>
    <scope>NUCLEOTIDE SEQUENCE [LARGE SCALE GENOMIC DNA]</scope>
</reference>
<dbReference type="PROSITE" id="PS50020">
    <property type="entry name" value="WW_DOMAIN_2"/>
    <property type="match status" value="1"/>
</dbReference>
<dbReference type="InterPro" id="IPR046341">
    <property type="entry name" value="SET_dom_sf"/>
</dbReference>
<dbReference type="GO" id="GO:0046975">
    <property type="term" value="F:histone H3K36 methyltransferase activity"/>
    <property type="evidence" value="ECO:0007669"/>
    <property type="project" value="InterPro"/>
</dbReference>
<evidence type="ECO:0000256" key="7">
    <source>
        <dbReference type="ARBA" id="ARBA00023242"/>
    </source>
</evidence>
<feature type="region of interest" description="Disordered" evidence="8">
    <location>
        <begin position="1192"/>
        <end position="1236"/>
    </location>
</feature>
<feature type="compositionally biased region" description="Pro residues" evidence="8">
    <location>
        <begin position="2132"/>
        <end position="2142"/>
    </location>
</feature>
<dbReference type="GO" id="GO:0005634">
    <property type="term" value="C:nucleus"/>
    <property type="evidence" value="ECO:0007669"/>
    <property type="project" value="UniProtKB-SubCell"/>
</dbReference>
<feature type="compositionally biased region" description="Basic and acidic residues" evidence="8">
    <location>
        <begin position="1855"/>
        <end position="1911"/>
    </location>
</feature>
<feature type="region of interest" description="Disordered" evidence="8">
    <location>
        <begin position="699"/>
        <end position="779"/>
    </location>
</feature>
<dbReference type="InterPro" id="IPR001202">
    <property type="entry name" value="WW_dom"/>
</dbReference>
<feature type="region of interest" description="Disordered" evidence="8">
    <location>
        <begin position="2915"/>
        <end position="2950"/>
    </location>
</feature>
<gene>
    <name evidence="13" type="ORF">GSLYS_00017334001</name>
</gene>
<feature type="compositionally biased region" description="Basic and acidic residues" evidence="8">
    <location>
        <begin position="268"/>
        <end position="289"/>
    </location>
</feature>
<feature type="compositionally biased region" description="Polar residues" evidence="8">
    <location>
        <begin position="2416"/>
        <end position="2430"/>
    </location>
</feature>
<feature type="region of interest" description="Disordered" evidence="8">
    <location>
        <begin position="539"/>
        <end position="571"/>
    </location>
</feature>
<feature type="region of interest" description="Disordered" evidence="8">
    <location>
        <begin position="608"/>
        <end position="681"/>
    </location>
</feature>
<feature type="domain" description="WW" evidence="9">
    <location>
        <begin position="3500"/>
        <end position="3533"/>
    </location>
</feature>
<dbReference type="SMART" id="SM00317">
    <property type="entry name" value="SET"/>
    <property type="match status" value="1"/>
</dbReference>
<feature type="compositionally biased region" description="Acidic residues" evidence="8">
    <location>
        <begin position="2985"/>
        <end position="2995"/>
    </location>
</feature>
<feature type="compositionally biased region" description="Low complexity" evidence="8">
    <location>
        <begin position="2399"/>
        <end position="2411"/>
    </location>
</feature>
<dbReference type="PROSITE" id="PS01159">
    <property type="entry name" value="WW_DOMAIN_1"/>
    <property type="match status" value="1"/>
</dbReference>
<dbReference type="Pfam" id="PF17907">
    <property type="entry name" value="AWS"/>
    <property type="match status" value="1"/>
</dbReference>
<feature type="compositionally biased region" description="Polar residues" evidence="8">
    <location>
        <begin position="639"/>
        <end position="681"/>
    </location>
</feature>
<feature type="compositionally biased region" description="Low complexity" evidence="8">
    <location>
        <begin position="2880"/>
        <end position="2891"/>
    </location>
</feature>
<feature type="region of interest" description="Disordered" evidence="8">
    <location>
        <begin position="3483"/>
        <end position="3505"/>
    </location>
</feature>
<feature type="compositionally biased region" description="Basic and acidic residues" evidence="8">
    <location>
        <begin position="194"/>
        <end position="205"/>
    </location>
</feature>
<feature type="region of interest" description="Disordered" evidence="8">
    <location>
        <begin position="2869"/>
        <end position="2895"/>
    </location>
</feature>
<evidence type="ECO:0000256" key="2">
    <source>
        <dbReference type="ARBA" id="ARBA00004286"/>
    </source>
</evidence>
<feature type="compositionally biased region" description="Basic and acidic residues" evidence="8">
    <location>
        <begin position="1808"/>
        <end position="1844"/>
    </location>
</feature>
<dbReference type="PROSITE" id="PS50868">
    <property type="entry name" value="POST_SET"/>
    <property type="match status" value="1"/>
</dbReference>
<feature type="region of interest" description="Disordered" evidence="8">
    <location>
        <begin position="343"/>
        <end position="382"/>
    </location>
</feature>
<feature type="region of interest" description="Disordered" evidence="8">
    <location>
        <begin position="1526"/>
        <end position="1547"/>
    </location>
</feature>
<feature type="compositionally biased region" description="Basic and acidic residues" evidence="8">
    <location>
        <begin position="1722"/>
        <end position="1795"/>
    </location>
</feature>
<evidence type="ECO:0000256" key="4">
    <source>
        <dbReference type="ARBA" id="ARBA00022603"/>
    </source>
</evidence>
<feature type="compositionally biased region" description="Basic and acidic residues" evidence="8">
    <location>
        <begin position="699"/>
        <end position="733"/>
    </location>
</feature>
<feature type="region of interest" description="Disordered" evidence="8">
    <location>
        <begin position="1704"/>
        <end position="2054"/>
    </location>
</feature>
<dbReference type="Pfam" id="PF00856">
    <property type="entry name" value="SET"/>
    <property type="match status" value="1"/>
</dbReference>
<dbReference type="InterPro" id="IPR042294">
    <property type="entry name" value="SETD2_animal"/>
</dbReference>
<feature type="region of interest" description="Disordered" evidence="8">
    <location>
        <begin position="1398"/>
        <end position="1494"/>
    </location>
</feature>
<dbReference type="InterPro" id="IPR003616">
    <property type="entry name" value="Post-SET_dom"/>
</dbReference>
<keyword evidence="14" id="KW-1185">Reference proteome</keyword>
<feature type="compositionally biased region" description="Basic and acidic residues" evidence="8">
    <location>
        <begin position="1"/>
        <end position="73"/>
    </location>
</feature>
<keyword evidence="5" id="KW-0808">Transferase</keyword>
<feature type="compositionally biased region" description="Low complexity" evidence="8">
    <location>
        <begin position="2110"/>
        <end position="2127"/>
    </location>
</feature>
<feature type="region of interest" description="Disordered" evidence="8">
    <location>
        <begin position="3148"/>
        <end position="3167"/>
    </location>
</feature>
<dbReference type="Pfam" id="PF00397">
    <property type="entry name" value="WW"/>
    <property type="match status" value="1"/>
</dbReference>
<feature type="compositionally biased region" description="Pro residues" evidence="8">
    <location>
        <begin position="2936"/>
        <end position="2946"/>
    </location>
</feature>
<dbReference type="PANTHER" id="PTHR46711:SF1">
    <property type="entry name" value="HISTONE-LYSINE N-METHYLTRANSFERASE SETD2"/>
    <property type="match status" value="1"/>
</dbReference>
<feature type="compositionally biased region" description="Acidic residues" evidence="8">
    <location>
        <begin position="2477"/>
        <end position="2490"/>
    </location>
</feature>
<evidence type="ECO:0000256" key="6">
    <source>
        <dbReference type="ARBA" id="ARBA00022691"/>
    </source>
</evidence>
<keyword evidence="3" id="KW-0158">Chromosome</keyword>